<dbReference type="PANTHER" id="PTHR15503:SF22">
    <property type="entry name" value="TRANSPOSON TY3-I GAG POLYPROTEIN"/>
    <property type="match status" value="1"/>
</dbReference>
<sequence length="115" mass="12958">MIDSGAAGDFLDLSLAKKLGIPTQILSYPQAVTALDGRPLEPGRVTEATQSLRLTILQHQQEEIFYLIDSPEFPVILGHPWLHRHNPRIDCIHADDSLEKNHNQQTDSHNEKQES</sequence>
<evidence type="ECO:0000256" key="1">
    <source>
        <dbReference type="SAM" id="MobiDB-lite"/>
    </source>
</evidence>
<proteinExistence type="predicted"/>
<keyword evidence="3" id="KW-1185">Reference proteome</keyword>
<dbReference type="CDD" id="cd00303">
    <property type="entry name" value="retropepsin_like"/>
    <property type="match status" value="1"/>
</dbReference>
<reference evidence="2 3" key="1">
    <citation type="submission" date="2023-09" db="EMBL/GenBank/DDBJ databases">
        <authorList>
            <person name="Wang M."/>
        </authorList>
    </citation>
    <scope>NUCLEOTIDE SEQUENCE [LARGE SCALE GENOMIC DNA]</scope>
    <source>
        <strain evidence="2">GT-2023</strain>
        <tissue evidence="2">Liver</tissue>
    </source>
</reference>
<comment type="caution">
    <text evidence="2">The sequence shown here is derived from an EMBL/GenBank/DDBJ whole genome shotgun (WGS) entry which is preliminary data.</text>
</comment>
<accession>A0ABR3NNN7</accession>
<dbReference type="EMBL" id="JAYMGO010000003">
    <property type="protein sequence ID" value="KAL1278510.1"/>
    <property type="molecule type" value="Genomic_DNA"/>
</dbReference>
<protein>
    <submittedName>
        <fullName evidence="2">Uncharacterized protein</fullName>
    </submittedName>
</protein>
<dbReference type="PANTHER" id="PTHR15503">
    <property type="entry name" value="LDOC1 RELATED"/>
    <property type="match status" value="1"/>
</dbReference>
<feature type="region of interest" description="Disordered" evidence="1">
    <location>
        <begin position="95"/>
        <end position="115"/>
    </location>
</feature>
<gene>
    <name evidence="2" type="ORF">QQF64_025183</name>
</gene>
<dbReference type="Gene3D" id="2.40.70.10">
    <property type="entry name" value="Acid Proteases"/>
    <property type="match status" value="1"/>
</dbReference>
<dbReference type="InterPro" id="IPR021109">
    <property type="entry name" value="Peptidase_aspartic_dom_sf"/>
</dbReference>
<dbReference type="Pfam" id="PF08284">
    <property type="entry name" value="RVP_2"/>
    <property type="match status" value="1"/>
</dbReference>
<evidence type="ECO:0000313" key="3">
    <source>
        <dbReference type="Proteomes" id="UP001558613"/>
    </source>
</evidence>
<dbReference type="InterPro" id="IPR032567">
    <property type="entry name" value="RTL1-rel"/>
</dbReference>
<dbReference type="SUPFAM" id="SSF50630">
    <property type="entry name" value="Acid proteases"/>
    <property type="match status" value="1"/>
</dbReference>
<organism evidence="2 3">
    <name type="scientific">Cirrhinus molitorella</name>
    <name type="common">mud carp</name>
    <dbReference type="NCBI Taxonomy" id="172907"/>
    <lineage>
        <taxon>Eukaryota</taxon>
        <taxon>Metazoa</taxon>
        <taxon>Chordata</taxon>
        <taxon>Craniata</taxon>
        <taxon>Vertebrata</taxon>
        <taxon>Euteleostomi</taxon>
        <taxon>Actinopterygii</taxon>
        <taxon>Neopterygii</taxon>
        <taxon>Teleostei</taxon>
        <taxon>Ostariophysi</taxon>
        <taxon>Cypriniformes</taxon>
        <taxon>Cyprinidae</taxon>
        <taxon>Labeoninae</taxon>
        <taxon>Labeonini</taxon>
        <taxon>Cirrhinus</taxon>
    </lineage>
</organism>
<dbReference type="Proteomes" id="UP001558613">
    <property type="component" value="Unassembled WGS sequence"/>
</dbReference>
<name>A0ABR3NNN7_9TELE</name>
<evidence type="ECO:0000313" key="2">
    <source>
        <dbReference type="EMBL" id="KAL1278510.1"/>
    </source>
</evidence>